<keyword evidence="2" id="KW-0820">tRNA-binding</keyword>
<sequence length="411" mass="46287">MKTVGIIAEYNPFHNGHLYQLQTAKEKTGADYVIVIMSGNFLQRGVPALIDKYARSRMALLNGADLVIELPVCYATGSAEYFAAGAVALLDKLHVVDYLCFGCETEDTALLGKVAAVLADEPEEVSELIKAALREGMTYPAARSRALTAYLEDPMLTGILEQPNNILALEYRKALYNRKSPIIPVPVRRIGAGYHDKSIGRPICSATAIREALHRGGTPEDIRGQVPESVFEILEQEFKNTCPVCEDDFSSMLIYKLLMRKQAPLSEYQDISGDLSSRIQNERNRYKSFSSFADHIKTRQLTYTRVCRSLLHILLEIRKDDVADWVQNGWIGYAKVLGLRRSARELLSAIKENSGIPMVTKLSGARNQMDEIFYRMLEQDIWASDVYYTAVTDKYGKDFRGELNREISFEK</sequence>
<dbReference type="Gene3D" id="3.40.50.620">
    <property type="entry name" value="HUPs"/>
    <property type="match status" value="1"/>
</dbReference>
<keyword evidence="2" id="KW-0436">Ligase</keyword>
<dbReference type="GO" id="GO:0016879">
    <property type="term" value="F:ligase activity, forming carbon-nitrogen bonds"/>
    <property type="evidence" value="ECO:0007669"/>
    <property type="project" value="UniProtKB-UniRule"/>
</dbReference>
<dbReference type="Pfam" id="PF05636">
    <property type="entry name" value="HIGH_NTase1"/>
    <property type="match status" value="1"/>
</dbReference>
<keyword evidence="2" id="KW-0963">Cytoplasm</keyword>
<evidence type="ECO:0000256" key="1">
    <source>
        <dbReference type="ARBA" id="ARBA00022694"/>
    </source>
</evidence>
<comment type="similarity">
    <text evidence="2">Belongs to the TmcAL family.</text>
</comment>
<comment type="subcellular location">
    <subcellularLocation>
        <location evidence="2">Cytoplasm</location>
    </subcellularLocation>
</comment>
<comment type="caution">
    <text evidence="3">The sequence shown here is derived from an EMBL/GenBank/DDBJ whole genome shotgun (WGS) entry which is preliminary data.</text>
</comment>
<evidence type="ECO:0000313" key="3">
    <source>
        <dbReference type="EMBL" id="MBU9735860.1"/>
    </source>
</evidence>
<dbReference type="GO" id="GO:0006400">
    <property type="term" value="P:tRNA modification"/>
    <property type="evidence" value="ECO:0007669"/>
    <property type="project" value="UniProtKB-UniRule"/>
</dbReference>
<dbReference type="InterPro" id="IPR008513">
    <property type="entry name" value="tRNA(Met)_cyd_acetate_ligase"/>
</dbReference>
<dbReference type="HAMAP" id="MF_01539">
    <property type="entry name" value="TmcAL"/>
    <property type="match status" value="1"/>
</dbReference>
<organism evidence="3 4">
    <name type="scientific">Diplocloster agilis</name>
    <dbReference type="NCBI Taxonomy" id="2850323"/>
    <lineage>
        <taxon>Bacteria</taxon>
        <taxon>Bacillati</taxon>
        <taxon>Bacillota</taxon>
        <taxon>Clostridia</taxon>
        <taxon>Lachnospirales</taxon>
        <taxon>Lachnospiraceae</taxon>
        <taxon>Diplocloster</taxon>
    </lineage>
</organism>
<dbReference type="PANTHER" id="PTHR37825:SF1">
    <property type="entry name" value="TRNA(MET) CYTIDINE ACETATE LIGASE"/>
    <property type="match status" value="1"/>
</dbReference>
<feature type="binding site" evidence="2">
    <location>
        <begin position="189"/>
        <end position="190"/>
    </location>
    <ligand>
        <name>ATP</name>
        <dbReference type="ChEBI" id="CHEBI:30616"/>
    </ligand>
</feature>
<dbReference type="NCBIfam" id="NF010191">
    <property type="entry name" value="PRK13670.1"/>
    <property type="match status" value="1"/>
</dbReference>
<keyword evidence="2" id="KW-0694">RNA-binding</keyword>
<dbReference type="RefSeq" id="WP_238720898.1">
    <property type="nucleotide sequence ID" value="NZ_JAHQCW010000005.1"/>
</dbReference>
<keyword evidence="2" id="KW-0547">Nucleotide-binding</keyword>
<dbReference type="GO" id="GO:0005737">
    <property type="term" value="C:cytoplasm"/>
    <property type="evidence" value="ECO:0007669"/>
    <property type="project" value="UniProtKB-SubCell"/>
</dbReference>
<dbReference type="EMBL" id="JAHQCW010000005">
    <property type="protein sequence ID" value="MBU9735860.1"/>
    <property type="molecule type" value="Genomic_DNA"/>
</dbReference>
<comment type="catalytic activity">
    <reaction evidence="2">
        <text>cytidine(34) in elongator tRNA(Met) + acetate + ATP = N(4)-acetylcytidine(34) in elongator tRNA(Met) + AMP + diphosphate</text>
        <dbReference type="Rhea" id="RHEA:58144"/>
        <dbReference type="Rhea" id="RHEA-COMP:10693"/>
        <dbReference type="Rhea" id="RHEA-COMP:10694"/>
        <dbReference type="ChEBI" id="CHEBI:30089"/>
        <dbReference type="ChEBI" id="CHEBI:30616"/>
        <dbReference type="ChEBI" id="CHEBI:33019"/>
        <dbReference type="ChEBI" id="CHEBI:74900"/>
        <dbReference type="ChEBI" id="CHEBI:82748"/>
        <dbReference type="ChEBI" id="CHEBI:456215"/>
    </reaction>
</comment>
<name>A0A949JVF2_9FIRM</name>
<gene>
    <name evidence="2" type="primary">tmcAL</name>
    <name evidence="3" type="ORF">KTH89_04880</name>
</gene>
<dbReference type="EC" id="6.3.4.-" evidence="2"/>
<dbReference type="SUPFAM" id="SSF52374">
    <property type="entry name" value="Nucleotidylyl transferase"/>
    <property type="match status" value="1"/>
</dbReference>
<comment type="function">
    <text evidence="2">Catalyzes the formation of N(4)-acetylcytidine (ac(4)C) at the wobble position of elongator tRNA(Met), using acetate and ATP as substrates. First activates an acetate ion to form acetyladenylate (Ac-AMP) and then transfers the acetyl group to tRNA to form ac(4)C34.</text>
</comment>
<proteinExistence type="inferred from homology"/>
<feature type="binding site" evidence="2">
    <location>
        <position position="164"/>
    </location>
    <ligand>
        <name>ATP</name>
        <dbReference type="ChEBI" id="CHEBI:30616"/>
    </ligand>
</feature>
<protein>
    <recommendedName>
        <fullName evidence="2">tRNA(Met) cytidine acetate ligase</fullName>
        <ecNumber evidence="2">6.3.4.-</ecNumber>
    </recommendedName>
</protein>
<evidence type="ECO:0000256" key="2">
    <source>
        <dbReference type="HAMAP-Rule" id="MF_01539"/>
    </source>
</evidence>
<keyword evidence="1 2" id="KW-0819">tRNA processing</keyword>
<keyword evidence="2" id="KW-0067">ATP-binding</keyword>
<accession>A0A949JVF2</accession>
<reference evidence="3" key="1">
    <citation type="submission" date="2021-06" db="EMBL/GenBank/DDBJ databases">
        <title>Description of novel taxa of the family Lachnospiraceae.</title>
        <authorList>
            <person name="Chaplin A.V."/>
            <person name="Sokolova S.R."/>
            <person name="Pikina A.P."/>
            <person name="Korzhanova M."/>
            <person name="Belova V."/>
            <person name="Korostin D."/>
            <person name="Efimov B.A."/>
        </authorList>
    </citation>
    <scope>NUCLEOTIDE SEQUENCE</scope>
    <source>
        <strain evidence="3">ASD5720</strain>
    </source>
</reference>
<dbReference type="InterPro" id="IPR014729">
    <property type="entry name" value="Rossmann-like_a/b/a_fold"/>
</dbReference>
<dbReference type="PANTHER" id="PTHR37825">
    <property type="entry name" value="TRNA(MET) CYTIDINE ACETATE LIGASE"/>
    <property type="match status" value="1"/>
</dbReference>
<feature type="binding site" evidence="2">
    <location>
        <begin position="7"/>
        <end position="20"/>
    </location>
    <ligand>
        <name>ATP</name>
        <dbReference type="ChEBI" id="CHEBI:30616"/>
    </ligand>
</feature>
<dbReference type="GO" id="GO:0005524">
    <property type="term" value="F:ATP binding"/>
    <property type="evidence" value="ECO:0007669"/>
    <property type="project" value="UniProtKB-KW"/>
</dbReference>
<dbReference type="AlphaFoldDB" id="A0A949JVF2"/>
<keyword evidence="4" id="KW-1185">Reference proteome</keyword>
<evidence type="ECO:0000313" key="4">
    <source>
        <dbReference type="Proteomes" id="UP000712157"/>
    </source>
</evidence>
<feature type="binding site" evidence="2">
    <location>
        <position position="102"/>
    </location>
    <ligand>
        <name>ATP</name>
        <dbReference type="ChEBI" id="CHEBI:30616"/>
    </ligand>
</feature>
<dbReference type="Proteomes" id="UP000712157">
    <property type="component" value="Unassembled WGS sequence"/>
</dbReference>
<dbReference type="GO" id="GO:0000049">
    <property type="term" value="F:tRNA binding"/>
    <property type="evidence" value="ECO:0007669"/>
    <property type="project" value="UniProtKB-KW"/>
</dbReference>